<keyword evidence="2" id="KW-0051">Antiviral defense</keyword>
<feature type="domain" description="Cas10/Cmr2 second palm" evidence="3">
    <location>
        <begin position="406"/>
        <end position="582"/>
    </location>
</feature>
<sequence>MTDTKLKITAALAWCLAWGDERESLLPLPTLQKMQNAILNGQEVPAETREIVQQIKKLDGLSKRLDSLPFPSLADIKKDYPELWQQQTAIGLVYGGATKIKGYVFEASNLQDIRGASALLDRINLVDLPAFFGKVKDHSASQWLDKNFSGLKEALIPELIIYSTGGNILAFCPAAFVDDLANAIEKRYTEETLTANSCAVGASFRLLEIRLGLLKDPIEETFWLEDYRKNYQQPLVKAYFGSPKTDAEIVELFKNRKSFNELAGKLASLFQQRRNGNEAGKESRPSRRYPPIFETHPYVVRDENQQRSAIAHITLIPGEPWFSETLVRKRLMGQLSKREFGPEQLPEWYTHLNLDWKPGYVQSWVNQFEEFVHKSPNRYYQTVPKSTKIVEAQRTEEIGNYSDGFIAFIYADGNNMGGYIQKIQTPQEYTEFSQDIFEATKKSVFRALREHLNPYKLQNLANPDSKHLDGTWIHPFEIIAIGGDDVMLIVPANQALAIAQTIGEEFEKILLANNKTTYQITEKDILSNPVTCHRYQDPQNPPQPSQCQLSMSTGVLITSYSTPIYYAEKLTNQLLKSAKKKAKTLKEDFCYHGGTIDILALKSVTMISSNIQEFRESGLTKEQGKQTLKLYGAPYTLYEIGGLIKTIAALKESEFPRSQLYQIRSFIEQGKRTAILNYLYFRSRLNPEKEALLKKQFDNAWCPAKTNNGNIAPWMYESEDKVYETIWREMVDLYPFINGETVGSYQEGDREESLT</sequence>
<dbReference type="Proteomes" id="UP001525961">
    <property type="component" value="Unassembled WGS sequence"/>
</dbReference>
<evidence type="ECO:0000313" key="4">
    <source>
        <dbReference type="EMBL" id="MCT7979030.1"/>
    </source>
</evidence>
<protein>
    <submittedName>
        <fullName evidence="4">Type III-B CRISPR-associated protein Cas10/Cmr2</fullName>
    </submittedName>
</protein>
<reference evidence="4 5" key="1">
    <citation type="journal article" date="2022" name="Front. Microbiol.">
        <title>High genomic differentiation and limited gene flow indicate recent cryptic speciation within the genus Laspinema (cyanobacteria).</title>
        <authorList>
            <person name="Stanojkovic A."/>
            <person name="Skoupy S."/>
            <person name="Skaloud P."/>
            <person name="Dvorak P."/>
        </authorList>
    </citation>
    <scope>NUCLEOTIDE SEQUENCE [LARGE SCALE GENOMIC DNA]</scope>
    <source>
        <strain evidence="4 5">D3b</strain>
    </source>
</reference>
<dbReference type="InterPro" id="IPR013407">
    <property type="entry name" value="CRISPR-assoc_prot_Cmr2"/>
</dbReference>
<dbReference type="InterPro" id="IPR054767">
    <property type="entry name" value="Cas10-Cmr2_palm2"/>
</dbReference>
<proteinExistence type="predicted"/>
<evidence type="ECO:0000313" key="5">
    <source>
        <dbReference type="Proteomes" id="UP001525961"/>
    </source>
</evidence>
<dbReference type="InterPro" id="IPR043128">
    <property type="entry name" value="Rev_trsase/Diguanyl_cyclase"/>
</dbReference>
<dbReference type="EMBL" id="JAMXFA010000018">
    <property type="protein sequence ID" value="MCT7979030.1"/>
    <property type="molecule type" value="Genomic_DNA"/>
</dbReference>
<evidence type="ECO:0000256" key="1">
    <source>
        <dbReference type="ARBA" id="ARBA00022741"/>
    </source>
</evidence>
<dbReference type="Gene3D" id="3.30.70.270">
    <property type="match status" value="1"/>
</dbReference>
<dbReference type="Pfam" id="PF22335">
    <property type="entry name" value="Cas10-Cmr2_palm2"/>
    <property type="match status" value="1"/>
</dbReference>
<comment type="caution">
    <text evidence="4">The sequence shown here is derived from an EMBL/GenBank/DDBJ whole genome shotgun (WGS) entry which is preliminary data.</text>
</comment>
<keyword evidence="1" id="KW-0547">Nucleotide-binding</keyword>
<evidence type="ECO:0000259" key="3">
    <source>
        <dbReference type="Pfam" id="PF22335"/>
    </source>
</evidence>
<dbReference type="NCBIfam" id="TIGR02577">
    <property type="entry name" value="cas_TM1794_Cmr2"/>
    <property type="match status" value="1"/>
</dbReference>
<keyword evidence="5" id="KW-1185">Reference proteome</keyword>
<evidence type="ECO:0000256" key="2">
    <source>
        <dbReference type="ARBA" id="ARBA00023118"/>
    </source>
</evidence>
<organism evidence="4 5">
    <name type="scientific">Laspinema olomoucense D3b</name>
    <dbReference type="NCBI Taxonomy" id="2953688"/>
    <lineage>
        <taxon>Bacteria</taxon>
        <taxon>Bacillati</taxon>
        <taxon>Cyanobacteriota</taxon>
        <taxon>Cyanophyceae</taxon>
        <taxon>Oscillatoriophycideae</taxon>
        <taxon>Oscillatoriales</taxon>
        <taxon>Laspinemataceae</taxon>
        <taxon>Laspinema</taxon>
        <taxon>Laspinema olomoucense</taxon>
    </lineage>
</organism>
<dbReference type="RefSeq" id="WP_261235930.1">
    <property type="nucleotide sequence ID" value="NZ_JAMXFA010000018.1"/>
</dbReference>
<accession>A0ABT2N8L2</accession>
<gene>
    <name evidence="4" type="primary">cas10</name>
    <name evidence="4" type="ORF">NG792_15065</name>
</gene>
<name>A0ABT2N8L2_9CYAN</name>